<comment type="caution">
    <text evidence="2">The sequence shown here is derived from an EMBL/GenBank/DDBJ whole genome shotgun (WGS) entry which is preliminary data.</text>
</comment>
<dbReference type="HOGENOM" id="CLU_3214923_0_0_9"/>
<evidence type="ECO:0000313" key="3">
    <source>
        <dbReference type="Proteomes" id="UP000003793"/>
    </source>
</evidence>
<dbReference type="EMBL" id="ABVR01000039">
    <property type="protein sequence ID" value="EEG90246.1"/>
    <property type="molecule type" value="Genomic_DNA"/>
</dbReference>
<proteinExistence type="predicted"/>
<keyword evidence="1" id="KW-0472">Membrane</keyword>
<protein>
    <submittedName>
        <fullName evidence="2">Uncharacterized protein</fullName>
    </submittedName>
</protein>
<name>C0B8K9_9FIRM</name>
<feature type="transmembrane region" description="Helical" evidence="1">
    <location>
        <begin position="6"/>
        <end position="23"/>
    </location>
</feature>
<sequence>MSHSTYDLVIIHCIAAVYARKVLANSRHMKRFSQKNRWMFTPFI</sequence>
<evidence type="ECO:0000256" key="1">
    <source>
        <dbReference type="SAM" id="Phobius"/>
    </source>
</evidence>
<evidence type="ECO:0000313" key="2">
    <source>
        <dbReference type="EMBL" id="EEG90246.1"/>
    </source>
</evidence>
<dbReference type="Proteomes" id="UP000003793">
    <property type="component" value="Unassembled WGS sequence"/>
</dbReference>
<reference evidence="2 3" key="2">
    <citation type="submission" date="2009-03" db="EMBL/GenBank/DDBJ databases">
        <title>Draft genome sequence of Coprococcus comes (ATCC 27758).</title>
        <authorList>
            <person name="Sudarsanam P."/>
            <person name="Ley R."/>
            <person name="Guruge J."/>
            <person name="Turnbaugh P.J."/>
            <person name="Mahowald M."/>
            <person name="Liep D."/>
            <person name="Gordon J."/>
        </authorList>
    </citation>
    <scope>NUCLEOTIDE SEQUENCE [LARGE SCALE GENOMIC DNA]</scope>
    <source>
        <strain evidence="2 3">ATCC 27758</strain>
    </source>
</reference>
<keyword evidence="1" id="KW-1133">Transmembrane helix</keyword>
<dbReference type="AlphaFoldDB" id="C0B8K9"/>
<reference evidence="2 3" key="1">
    <citation type="submission" date="2009-02" db="EMBL/GenBank/DDBJ databases">
        <authorList>
            <person name="Fulton L."/>
            <person name="Clifton S."/>
            <person name="Fulton B."/>
            <person name="Xu J."/>
            <person name="Minx P."/>
            <person name="Pepin K.H."/>
            <person name="Johnson M."/>
            <person name="Bhonagiri V."/>
            <person name="Nash W.E."/>
            <person name="Mardis E.R."/>
            <person name="Wilson R.K."/>
        </authorList>
    </citation>
    <scope>NUCLEOTIDE SEQUENCE [LARGE SCALE GENOMIC DNA]</scope>
    <source>
        <strain evidence="2 3">ATCC 27758</strain>
    </source>
</reference>
<organism evidence="2 3">
    <name type="scientific">Coprococcus comes ATCC 27758</name>
    <dbReference type="NCBI Taxonomy" id="470146"/>
    <lineage>
        <taxon>Bacteria</taxon>
        <taxon>Bacillati</taxon>
        <taxon>Bacillota</taxon>
        <taxon>Clostridia</taxon>
        <taxon>Lachnospirales</taxon>
        <taxon>Lachnospiraceae</taxon>
        <taxon>Coprococcus</taxon>
    </lineage>
</organism>
<gene>
    <name evidence="2" type="ORF">COPCOM_01483</name>
</gene>
<accession>C0B8K9</accession>
<keyword evidence="1" id="KW-0812">Transmembrane</keyword>